<evidence type="ECO:0000256" key="1">
    <source>
        <dbReference type="SAM" id="MobiDB-lite"/>
    </source>
</evidence>
<keyword evidence="2" id="KW-0812">Transmembrane</keyword>
<organism evidence="3">
    <name type="scientific">bioreactor metagenome</name>
    <dbReference type="NCBI Taxonomy" id="1076179"/>
    <lineage>
        <taxon>unclassified sequences</taxon>
        <taxon>metagenomes</taxon>
        <taxon>ecological metagenomes</taxon>
    </lineage>
</organism>
<dbReference type="EMBL" id="VSSQ01078641">
    <property type="protein sequence ID" value="MPN28373.1"/>
    <property type="molecule type" value="Genomic_DNA"/>
</dbReference>
<name>A0A645GXJ1_9ZZZZ</name>
<keyword evidence="2" id="KW-0472">Membrane</keyword>
<evidence type="ECO:0000313" key="3">
    <source>
        <dbReference type="EMBL" id="MPN28373.1"/>
    </source>
</evidence>
<proteinExistence type="predicted"/>
<gene>
    <name evidence="3" type="ORF">SDC9_175814</name>
</gene>
<keyword evidence="2" id="KW-1133">Transmembrane helix</keyword>
<sequence>MRDVEGCTQFVGHGMADAQKGVGESHTGHGGGVVHFLAGAQVLITVIIGALEVLVEHTQGFKRQAVGVIGGSHRYDSFQRVDDSVVARGSGQRFGHTDGQIRIDDGHIRGQRIIGDGVFEPGAIIGDDGKGSNLRTGTRSGGDGNKGGLLVANGEGIDPLADVHKAQGQAFKFYIRVFV</sequence>
<reference evidence="3" key="1">
    <citation type="submission" date="2019-08" db="EMBL/GenBank/DDBJ databases">
        <authorList>
            <person name="Kucharzyk K."/>
            <person name="Murdoch R.W."/>
            <person name="Higgins S."/>
            <person name="Loffler F."/>
        </authorList>
    </citation>
    <scope>NUCLEOTIDE SEQUENCE</scope>
</reference>
<evidence type="ECO:0000256" key="2">
    <source>
        <dbReference type="SAM" id="Phobius"/>
    </source>
</evidence>
<accession>A0A645GXJ1</accession>
<feature type="transmembrane region" description="Helical" evidence="2">
    <location>
        <begin position="33"/>
        <end position="55"/>
    </location>
</feature>
<protein>
    <submittedName>
        <fullName evidence="3">Uncharacterized protein</fullName>
    </submittedName>
</protein>
<comment type="caution">
    <text evidence="3">The sequence shown here is derived from an EMBL/GenBank/DDBJ whole genome shotgun (WGS) entry which is preliminary data.</text>
</comment>
<feature type="region of interest" description="Disordered" evidence="1">
    <location>
        <begin position="125"/>
        <end position="147"/>
    </location>
</feature>
<dbReference type="AlphaFoldDB" id="A0A645GXJ1"/>